<keyword evidence="3" id="KW-1185">Reference proteome</keyword>
<comment type="caution">
    <text evidence="2">The sequence shown here is derived from an EMBL/GenBank/DDBJ whole genome shotgun (WGS) entry which is preliminary data.</text>
</comment>
<reference evidence="2" key="1">
    <citation type="journal article" date="2014" name="Int. J. Syst. Evol. Microbiol.">
        <title>Complete genome sequence of Corynebacterium casei LMG S-19264T (=DSM 44701T), isolated from a smear-ripened cheese.</title>
        <authorList>
            <consortium name="US DOE Joint Genome Institute (JGI-PGF)"/>
            <person name="Walter F."/>
            <person name="Albersmeier A."/>
            <person name="Kalinowski J."/>
            <person name="Ruckert C."/>
        </authorList>
    </citation>
    <scope>NUCLEOTIDE SEQUENCE</scope>
    <source>
        <strain evidence="2">CGMCC 1.7086</strain>
    </source>
</reference>
<accession>A0A917YVJ5</accession>
<dbReference type="PANTHER" id="PTHR41339:SF1">
    <property type="entry name" value="SECRETED PROTEIN"/>
    <property type="match status" value="1"/>
</dbReference>
<proteinExistence type="predicted"/>
<dbReference type="PROSITE" id="PS51257">
    <property type="entry name" value="PROKAR_LIPOPROTEIN"/>
    <property type="match status" value="1"/>
</dbReference>
<dbReference type="EMBL" id="BMLS01000002">
    <property type="protein sequence ID" value="GGO67839.1"/>
    <property type="molecule type" value="Genomic_DNA"/>
</dbReference>
<gene>
    <name evidence="2" type="ORF">GCM10010982_15330</name>
</gene>
<evidence type="ECO:0000313" key="3">
    <source>
        <dbReference type="Proteomes" id="UP000606935"/>
    </source>
</evidence>
<feature type="compositionally biased region" description="Polar residues" evidence="1">
    <location>
        <begin position="29"/>
        <end position="42"/>
    </location>
</feature>
<evidence type="ECO:0000256" key="1">
    <source>
        <dbReference type="SAM" id="MobiDB-lite"/>
    </source>
</evidence>
<protein>
    <submittedName>
        <fullName evidence="2">Uncharacterized protein</fullName>
    </submittedName>
</protein>
<dbReference type="Proteomes" id="UP000606935">
    <property type="component" value="Unassembled WGS sequence"/>
</dbReference>
<name>A0A917YVJ5_9ALTE</name>
<organism evidence="2 3">
    <name type="scientific">Bowmanella pacifica</name>
    <dbReference type="NCBI Taxonomy" id="502051"/>
    <lineage>
        <taxon>Bacteria</taxon>
        <taxon>Pseudomonadati</taxon>
        <taxon>Pseudomonadota</taxon>
        <taxon>Gammaproteobacteria</taxon>
        <taxon>Alteromonadales</taxon>
        <taxon>Alteromonadaceae</taxon>
        <taxon>Bowmanella</taxon>
    </lineage>
</organism>
<dbReference type="AlphaFoldDB" id="A0A917YVJ5"/>
<reference evidence="2" key="2">
    <citation type="submission" date="2020-09" db="EMBL/GenBank/DDBJ databases">
        <authorList>
            <person name="Sun Q."/>
            <person name="Zhou Y."/>
        </authorList>
    </citation>
    <scope>NUCLEOTIDE SEQUENCE</scope>
    <source>
        <strain evidence="2">CGMCC 1.7086</strain>
    </source>
</reference>
<dbReference type="PANTHER" id="PTHR41339">
    <property type="entry name" value="LIPL48"/>
    <property type="match status" value="1"/>
</dbReference>
<sequence>MELKTMFKVSAVAVALVLAGCGGDINITPTVNDNSTVNNPPSTGGDNGGDNGGDENPCASYEASGDTVQGTYDSSSKICTYSTTFVSAAKPLTTDVTLAGDLTHYFKSSLAVGQDCNTTQGCTVEMDGPTLTVDAGATVVFDNPASRVQINRGANIEAVGSLAEPITFTSANAVPALDSVGAGPSPQDWGGVIINGFGITDQCSDAERGAGSCNAESEGAVSYYGGNNNQDDSGSLKFVKIHYAGGLPAGAEVGNDLNSLFLNSVGSGTEIDYIDVYAGYDDGIELFGGAVNLKHIVITDTQDDSLDIDAGWQGNAQFVLIKHGSVKNASGETLHMGNGGFEADGRKGSTTAQAPASAPHIANVTVITTDELSARDGDPSIAMKLDDFLNATFYNMVLKKEAATQTWCVNYSGDVADELVTDRTSIKSSIAACAALSASGKETVTTASGTTTVTEWFTKDGASEVVNGSDTVLANNGFSTAAEVTVTPTDMTSVDSFFEATNFIGAVSASDTSSDWYKWAKAAFDNANDE</sequence>
<feature type="region of interest" description="Disordered" evidence="1">
    <location>
        <begin position="29"/>
        <end position="65"/>
    </location>
</feature>
<evidence type="ECO:0000313" key="2">
    <source>
        <dbReference type="EMBL" id="GGO67839.1"/>
    </source>
</evidence>
<dbReference type="RefSeq" id="WP_188692711.1">
    <property type="nucleotide sequence ID" value="NZ_BMLS01000002.1"/>
</dbReference>